<evidence type="ECO:0000256" key="2">
    <source>
        <dbReference type="ARBA" id="ARBA00004931"/>
    </source>
</evidence>
<evidence type="ECO:0000256" key="3">
    <source>
        <dbReference type="ARBA" id="ARBA00005072"/>
    </source>
</evidence>
<dbReference type="GO" id="GO:0004084">
    <property type="term" value="F:branched-chain-amino-acid transaminase activity"/>
    <property type="evidence" value="ECO:0007669"/>
    <property type="project" value="UniProtKB-EC"/>
</dbReference>
<dbReference type="InterPro" id="IPR043131">
    <property type="entry name" value="BCAT-like_N"/>
</dbReference>
<protein>
    <recommendedName>
        <fullName evidence="5">branched-chain-amino-acid transaminase</fullName>
        <ecNumber evidence="5">2.6.1.42</ecNumber>
    </recommendedName>
</protein>
<dbReference type="AlphaFoldDB" id="A0A7X1AZ68"/>
<dbReference type="InterPro" id="IPR043132">
    <property type="entry name" value="BCAT-like_C"/>
</dbReference>
<dbReference type="Proteomes" id="UP000525652">
    <property type="component" value="Unassembled WGS sequence"/>
</dbReference>
<name>A0A7X1AZ68_9BACT</name>
<dbReference type="Gene3D" id="3.30.470.10">
    <property type="match status" value="1"/>
</dbReference>
<keyword evidence="9" id="KW-0808">Transferase</keyword>
<comment type="catalytic activity">
    <reaction evidence="8">
        <text>L-leucine + 2-oxoglutarate = 4-methyl-2-oxopentanoate + L-glutamate</text>
        <dbReference type="Rhea" id="RHEA:18321"/>
        <dbReference type="ChEBI" id="CHEBI:16810"/>
        <dbReference type="ChEBI" id="CHEBI:17865"/>
        <dbReference type="ChEBI" id="CHEBI:29985"/>
        <dbReference type="ChEBI" id="CHEBI:57427"/>
        <dbReference type="EC" id="2.6.1.42"/>
    </reaction>
</comment>
<gene>
    <name evidence="9" type="ORF">H5P30_07110</name>
</gene>
<keyword evidence="9" id="KW-0032">Aminotransferase</keyword>
<dbReference type="EC" id="2.6.1.42" evidence="5"/>
<accession>A0A7X1AZ68</accession>
<dbReference type="CDD" id="cd00449">
    <property type="entry name" value="PLPDE_IV"/>
    <property type="match status" value="1"/>
</dbReference>
<dbReference type="EMBL" id="JACHVA010000053">
    <property type="protein sequence ID" value="MBC2601545.1"/>
    <property type="molecule type" value="Genomic_DNA"/>
</dbReference>
<comment type="pathway">
    <text evidence="3">Amino-acid biosynthesis; L-leucine biosynthesis; L-leucine from 3-methyl-2-oxobutanoate: step 4/4.</text>
</comment>
<comment type="catalytic activity">
    <reaction evidence="6">
        <text>L-valine + 2-oxoglutarate = 3-methyl-2-oxobutanoate + L-glutamate</text>
        <dbReference type="Rhea" id="RHEA:24813"/>
        <dbReference type="ChEBI" id="CHEBI:11851"/>
        <dbReference type="ChEBI" id="CHEBI:16810"/>
        <dbReference type="ChEBI" id="CHEBI:29985"/>
        <dbReference type="ChEBI" id="CHEBI:57762"/>
        <dbReference type="EC" id="2.6.1.42"/>
    </reaction>
</comment>
<comment type="pathway">
    <text evidence="1">Amino-acid biosynthesis; L-isoleucine biosynthesis; L-isoleucine from 2-oxobutanoate: step 4/4.</text>
</comment>
<dbReference type="InterPro" id="IPR001544">
    <property type="entry name" value="Aminotrans_IV"/>
</dbReference>
<evidence type="ECO:0000256" key="6">
    <source>
        <dbReference type="ARBA" id="ARBA00048212"/>
    </source>
</evidence>
<evidence type="ECO:0000313" key="10">
    <source>
        <dbReference type="Proteomes" id="UP000525652"/>
    </source>
</evidence>
<dbReference type="Pfam" id="PF01063">
    <property type="entry name" value="Aminotran_4"/>
    <property type="match status" value="1"/>
</dbReference>
<dbReference type="InterPro" id="IPR036038">
    <property type="entry name" value="Aminotransferase-like"/>
</dbReference>
<keyword evidence="10" id="KW-1185">Reference proteome</keyword>
<dbReference type="PANTHER" id="PTHR42743:SF11">
    <property type="entry name" value="AMINODEOXYCHORISMATE LYASE"/>
    <property type="match status" value="1"/>
</dbReference>
<evidence type="ECO:0000256" key="5">
    <source>
        <dbReference type="ARBA" id="ARBA00013053"/>
    </source>
</evidence>
<evidence type="ECO:0000256" key="1">
    <source>
        <dbReference type="ARBA" id="ARBA00004824"/>
    </source>
</evidence>
<comment type="pathway">
    <text evidence="2">Amino-acid biosynthesis; L-valine biosynthesis; L-valine from pyruvate: step 4/4.</text>
</comment>
<evidence type="ECO:0000256" key="7">
    <source>
        <dbReference type="ARBA" id="ARBA00048798"/>
    </source>
</evidence>
<evidence type="ECO:0000256" key="8">
    <source>
        <dbReference type="ARBA" id="ARBA00049229"/>
    </source>
</evidence>
<evidence type="ECO:0000313" key="9">
    <source>
        <dbReference type="EMBL" id="MBC2601545.1"/>
    </source>
</evidence>
<dbReference type="Gene3D" id="3.20.10.10">
    <property type="entry name" value="D-amino Acid Aminotransferase, subunit A, domain 2"/>
    <property type="match status" value="1"/>
</dbReference>
<comment type="similarity">
    <text evidence="4">Belongs to the class-IV pyridoxal-phosphate-dependent aminotransferase family.</text>
</comment>
<dbReference type="InterPro" id="IPR050571">
    <property type="entry name" value="Class-IV_PLP-Dep_Aminotrnsfr"/>
</dbReference>
<proteinExistence type="inferred from homology"/>
<dbReference type="GO" id="GO:0046394">
    <property type="term" value="P:carboxylic acid biosynthetic process"/>
    <property type="evidence" value="ECO:0007669"/>
    <property type="project" value="UniProtKB-ARBA"/>
</dbReference>
<dbReference type="RefSeq" id="WP_185692254.1">
    <property type="nucleotide sequence ID" value="NZ_JACHVA010000053.1"/>
</dbReference>
<dbReference type="PANTHER" id="PTHR42743">
    <property type="entry name" value="AMINO-ACID AMINOTRANSFERASE"/>
    <property type="match status" value="1"/>
</dbReference>
<evidence type="ECO:0000256" key="4">
    <source>
        <dbReference type="ARBA" id="ARBA00009320"/>
    </source>
</evidence>
<dbReference type="SUPFAM" id="SSF56752">
    <property type="entry name" value="D-aminoacid aminotransferase-like PLP-dependent enzymes"/>
    <property type="match status" value="1"/>
</dbReference>
<comment type="catalytic activity">
    <reaction evidence="7">
        <text>L-isoleucine + 2-oxoglutarate = (S)-3-methyl-2-oxopentanoate + L-glutamate</text>
        <dbReference type="Rhea" id="RHEA:24801"/>
        <dbReference type="ChEBI" id="CHEBI:16810"/>
        <dbReference type="ChEBI" id="CHEBI:29985"/>
        <dbReference type="ChEBI" id="CHEBI:35146"/>
        <dbReference type="ChEBI" id="CHEBI:58045"/>
        <dbReference type="EC" id="2.6.1.42"/>
    </reaction>
</comment>
<organism evidence="9 10">
    <name type="scientific">Puniceicoccus vermicola</name>
    <dbReference type="NCBI Taxonomy" id="388746"/>
    <lineage>
        <taxon>Bacteria</taxon>
        <taxon>Pseudomonadati</taxon>
        <taxon>Verrucomicrobiota</taxon>
        <taxon>Opitutia</taxon>
        <taxon>Puniceicoccales</taxon>
        <taxon>Puniceicoccaceae</taxon>
        <taxon>Puniceicoccus</taxon>
    </lineage>
</organism>
<comment type="caution">
    <text evidence="9">The sequence shown here is derived from an EMBL/GenBank/DDBJ whole genome shotgun (WGS) entry which is preliminary data.</text>
</comment>
<sequence>MSGGGKEAELFLVWNGSLQSAKEISINPTSEGWLYGVGCFETMGLKGGVIRFFENHWHRLNSTASAMGLQIPFSPEQIEDKVSEMAGKNECPNGIARLSLHLNGENVDWMLRVFLGKRASRGSLQVGLSEMVHPGASLLSRWKNNNYLLHHLAFRQAQEAGWDEALMCRGDEVVEGTRSNVWILREAELLTPPLTSGALPGVIRHRLLALKSIGDLTVREERLRLEDLEEADGLFFSNAGMILRSATKLGAWEFPAHEDRVRSLATAIGADSLNSG</sequence>
<reference evidence="9 10" key="1">
    <citation type="submission" date="2020-07" db="EMBL/GenBank/DDBJ databases">
        <authorList>
            <person name="Feng X."/>
        </authorList>
    </citation>
    <scope>NUCLEOTIDE SEQUENCE [LARGE SCALE GENOMIC DNA]</scope>
    <source>
        <strain evidence="9 10">JCM14086</strain>
    </source>
</reference>